<dbReference type="PANTHER" id="PTHR47718">
    <property type="entry name" value="OS01G0519700 PROTEIN"/>
    <property type="match status" value="1"/>
</dbReference>
<dbReference type="Pfam" id="PF10551">
    <property type="entry name" value="MULE"/>
    <property type="match status" value="1"/>
</dbReference>
<keyword evidence="1" id="KW-0863">Zinc-finger</keyword>
<sequence>MMGPTHNVPRPDEHIGASTSAADHPLHGSSGERADGDNNEDNDDADDVMSAPAKPALSMRFESTAAAKKHYQDYARWNGFGMRTDYQRPIKSGETSRAQFVCYLAGRNKKEKDDPQRPESIVPKRKRNITERTGCQARMKVKLDGATYIVDQFEEEHNHSVLKKFDLGKYLRSHRHMPREEREFVKLLHACNLRTSQMMQILSTLHGKLNDLSYTRTDMANFRATLRREHCVMDMKYTLRYFKKLKKDDDDFYNFELDDEDRVINLYCWVDAEARRSYKYYNDCISFDTTYLTNKYNMPCAPFIGINNHGSLFNSAMDGIAPANIITNQDFAMRNAIAEVFPEARHRNCRWHIMKKAQEKLGGFMGRNLELHAVFEDCVDNSYTPTEFEFKWSAMIEKYQVQDNEDLASLWENRTSWVPEYFMLNFYPFLQSTQRSEGPSNSIYNFAQQYSAIQAKILGAEKQAEAETAPTVPKKWGFSPIEEQVKLVYTRRMFNRFQEELQMTSSYHCAWTGQTTFEAISMTGYSGQYGSRTFRLAADIAAGMYSCECCKSDRDGIVCCHILRVMQQEGVRVLPQHYILKRWTWNADAILGPHGTQELNATQQEMPENSRKLIRYTTMKKGLGDIVKDACDDQDGTRIVERHMKAMRSEMASLRKRQKKDARAREVIGMSRKQGIVPQGSASGAAQEGSTSTPGGSATGAATEGSAAEAEGTGDAMRGRATEETVTDAGSAASLNHAVRDPPITATKGGPREKRYKSPVDIEPKAPKKKGRCSICRNNSPIPLPHELEHIKPTIIAASKKMGI</sequence>
<dbReference type="GO" id="GO:0008270">
    <property type="term" value="F:zinc ion binding"/>
    <property type="evidence" value="ECO:0007669"/>
    <property type="project" value="UniProtKB-KW"/>
</dbReference>
<dbReference type="EMBL" id="CM000883">
    <property type="protein sequence ID" value="KQJ88186.2"/>
    <property type="molecule type" value="Genomic_DNA"/>
</dbReference>
<proteinExistence type="predicted"/>
<dbReference type="PANTHER" id="PTHR47718:SF4">
    <property type="entry name" value="PROTEIN FAR1-RELATED SEQUENCE"/>
    <property type="match status" value="1"/>
</dbReference>
<dbReference type="InParanoid" id="A0A0Q3H422"/>
<evidence type="ECO:0000313" key="5">
    <source>
        <dbReference type="EnsemblPlants" id="KQJ88186"/>
    </source>
</evidence>
<gene>
    <name evidence="4" type="ORF">BRADI_4g16243v3</name>
</gene>
<dbReference type="OrthoDB" id="688468at2759"/>
<feature type="compositionally biased region" description="Basic and acidic residues" evidence="2">
    <location>
        <begin position="24"/>
        <end position="36"/>
    </location>
</feature>
<keyword evidence="1" id="KW-0479">Metal-binding</keyword>
<dbReference type="Pfam" id="PF03101">
    <property type="entry name" value="FAR1"/>
    <property type="match status" value="1"/>
</dbReference>
<dbReference type="InterPro" id="IPR018289">
    <property type="entry name" value="MULE_transposase_dom"/>
</dbReference>
<dbReference type="PROSITE" id="PS50966">
    <property type="entry name" value="ZF_SWIM"/>
    <property type="match status" value="1"/>
</dbReference>
<feature type="compositionally biased region" description="Low complexity" evidence="2">
    <location>
        <begin position="688"/>
        <end position="714"/>
    </location>
</feature>
<evidence type="ECO:0000313" key="6">
    <source>
        <dbReference type="Proteomes" id="UP000008810"/>
    </source>
</evidence>
<feature type="region of interest" description="Disordered" evidence="2">
    <location>
        <begin position="1"/>
        <end position="50"/>
    </location>
</feature>
<dbReference type="Gramene" id="KQJ88186">
    <property type="protein sequence ID" value="KQJ88186"/>
    <property type="gene ID" value="BRADI_4g16243v3"/>
</dbReference>
<dbReference type="AlphaFoldDB" id="A0A0Q3H422"/>
<name>A0A0Q3H422_BRADI</name>
<feature type="compositionally biased region" description="Basic and acidic residues" evidence="2">
    <location>
        <begin position="750"/>
        <end position="766"/>
    </location>
</feature>
<feature type="region of interest" description="Disordered" evidence="2">
    <location>
        <begin position="652"/>
        <end position="774"/>
    </location>
</feature>
<feature type="compositionally biased region" description="Acidic residues" evidence="2">
    <location>
        <begin position="37"/>
        <end position="47"/>
    </location>
</feature>
<dbReference type="Proteomes" id="UP000008810">
    <property type="component" value="Chromosome 4"/>
</dbReference>
<dbReference type="FunCoup" id="A0A0Q3H422">
    <property type="interactions" value="244"/>
</dbReference>
<evidence type="ECO:0000259" key="3">
    <source>
        <dbReference type="PROSITE" id="PS50966"/>
    </source>
</evidence>
<dbReference type="InterPro" id="IPR004330">
    <property type="entry name" value="FAR1_DNA_bnd_dom"/>
</dbReference>
<reference evidence="4 5" key="1">
    <citation type="journal article" date="2010" name="Nature">
        <title>Genome sequencing and analysis of the model grass Brachypodium distachyon.</title>
        <authorList>
            <consortium name="International Brachypodium Initiative"/>
        </authorList>
    </citation>
    <scope>NUCLEOTIDE SEQUENCE [LARGE SCALE GENOMIC DNA]</scope>
    <source>
        <strain evidence="4 5">Bd21</strain>
    </source>
</reference>
<dbReference type="Pfam" id="PF04434">
    <property type="entry name" value="SWIM"/>
    <property type="match status" value="1"/>
</dbReference>
<reference evidence="4" key="2">
    <citation type="submission" date="2017-06" db="EMBL/GenBank/DDBJ databases">
        <title>WGS assembly of Brachypodium distachyon.</title>
        <authorList>
            <consortium name="The International Brachypodium Initiative"/>
            <person name="Lucas S."/>
            <person name="Harmon-Smith M."/>
            <person name="Lail K."/>
            <person name="Tice H."/>
            <person name="Grimwood J."/>
            <person name="Bruce D."/>
            <person name="Barry K."/>
            <person name="Shu S."/>
            <person name="Lindquist E."/>
            <person name="Wang M."/>
            <person name="Pitluck S."/>
            <person name="Vogel J.P."/>
            <person name="Garvin D.F."/>
            <person name="Mockler T.C."/>
            <person name="Schmutz J."/>
            <person name="Rokhsar D."/>
            <person name="Bevan M.W."/>
        </authorList>
    </citation>
    <scope>NUCLEOTIDE SEQUENCE</scope>
    <source>
        <strain evidence="4">Bd21</strain>
    </source>
</reference>
<organism evidence="4">
    <name type="scientific">Brachypodium distachyon</name>
    <name type="common">Purple false brome</name>
    <name type="synonym">Trachynia distachya</name>
    <dbReference type="NCBI Taxonomy" id="15368"/>
    <lineage>
        <taxon>Eukaryota</taxon>
        <taxon>Viridiplantae</taxon>
        <taxon>Streptophyta</taxon>
        <taxon>Embryophyta</taxon>
        <taxon>Tracheophyta</taxon>
        <taxon>Spermatophyta</taxon>
        <taxon>Magnoliopsida</taxon>
        <taxon>Liliopsida</taxon>
        <taxon>Poales</taxon>
        <taxon>Poaceae</taxon>
        <taxon>BOP clade</taxon>
        <taxon>Pooideae</taxon>
        <taxon>Stipodae</taxon>
        <taxon>Brachypodieae</taxon>
        <taxon>Brachypodium</taxon>
    </lineage>
</organism>
<keyword evidence="1" id="KW-0862">Zinc</keyword>
<evidence type="ECO:0000313" key="4">
    <source>
        <dbReference type="EMBL" id="KQJ88186.2"/>
    </source>
</evidence>
<dbReference type="InterPro" id="IPR007527">
    <property type="entry name" value="Znf_SWIM"/>
</dbReference>
<reference evidence="5" key="3">
    <citation type="submission" date="2018-08" db="UniProtKB">
        <authorList>
            <consortium name="EnsemblPlants"/>
        </authorList>
    </citation>
    <scope>IDENTIFICATION</scope>
    <source>
        <strain evidence="5">cv. Bd21</strain>
    </source>
</reference>
<evidence type="ECO:0000256" key="2">
    <source>
        <dbReference type="SAM" id="MobiDB-lite"/>
    </source>
</evidence>
<evidence type="ECO:0000256" key="1">
    <source>
        <dbReference type="PROSITE-ProRule" id="PRU00325"/>
    </source>
</evidence>
<feature type="domain" description="SWIM-type" evidence="3">
    <location>
        <begin position="534"/>
        <end position="570"/>
    </location>
</feature>
<accession>A0A0Q3H422</accession>
<keyword evidence="6" id="KW-1185">Reference proteome</keyword>
<dbReference type="EnsemblPlants" id="KQJ88186">
    <property type="protein sequence ID" value="KQJ88186"/>
    <property type="gene ID" value="BRADI_4g16243v3"/>
</dbReference>
<protein>
    <recommendedName>
        <fullName evidence="3">SWIM-type domain-containing protein</fullName>
    </recommendedName>
</protein>